<accession>A0A6A0A1Z4</accession>
<dbReference type="AlphaFoldDB" id="A0A6A0A1Z4"/>
<gene>
    <name evidence="1" type="ORF">HaLaN_24914</name>
</gene>
<reference evidence="1 2" key="1">
    <citation type="submission" date="2020-02" db="EMBL/GenBank/DDBJ databases">
        <title>Draft genome sequence of Haematococcus lacustris strain NIES-144.</title>
        <authorList>
            <person name="Morimoto D."/>
            <person name="Nakagawa S."/>
            <person name="Yoshida T."/>
            <person name="Sawayama S."/>
        </authorList>
    </citation>
    <scope>NUCLEOTIDE SEQUENCE [LARGE SCALE GENOMIC DNA]</scope>
    <source>
        <strain evidence="1 2">NIES-144</strain>
    </source>
</reference>
<dbReference type="Proteomes" id="UP000485058">
    <property type="component" value="Unassembled WGS sequence"/>
</dbReference>
<evidence type="ECO:0000313" key="1">
    <source>
        <dbReference type="EMBL" id="GFH26719.1"/>
    </source>
</evidence>
<sequence>MGPNPKLQAMIKLRVPPYQEASGQGLMR</sequence>
<name>A0A6A0A1Z4_HAELA</name>
<dbReference type="EMBL" id="BLLF01003216">
    <property type="protein sequence ID" value="GFH26719.1"/>
    <property type="molecule type" value="Genomic_DNA"/>
</dbReference>
<evidence type="ECO:0000313" key="2">
    <source>
        <dbReference type="Proteomes" id="UP000485058"/>
    </source>
</evidence>
<keyword evidence="2" id="KW-1185">Reference proteome</keyword>
<proteinExistence type="predicted"/>
<organism evidence="1 2">
    <name type="scientific">Haematococcus lacustris</name>
    <name type="common">Green alga</name>
    <name type="synonym">Haematococcus pluvialis</name>
    <dbReference type="NCBI Taxonomy" id="44745"/>
    <lineage>
        <taxon>Eukaryota</taxon>
        <taxon>Viridiplantae</taxon>
        <taxon>Chlorophyta</taxon>
        <taxon>core chlorophytes</taxon>
        <taxon>Chlorophyceae</taxon>
        <taxon>CS clade</taxon>
        <taxon>Chlamydomonadales</taxon>
        <taxon>Haematococcaceae</taxon>
        <taxon>Haematococcus</taxon>
    </lineage>
</organism>
<protein>
    <submittedName>
        <fullName evidence="1">Uncharacterized protein</fullName>
    </submittedName>
</protein>
<comment type="caution">
    <text evidence="1">The sequence shown here is derived from an EMBL/GenBank/DDBJ whole genome shotgun (WGS) entry which is preliminary data.</text>
</comment>